<dbReference type="Proteomes" id="UP001642540">
    <property type="component" value="Unassembled WGS sequence"/>
</dbReference>
<evidence type="ECO:0000313" key="3">
    <source>
        <dbReference type="Proteomes" id="UP001642540"/>
    </source>
</evidence>
<accession>A0ABP1QX20</accession>
<keyword evidence="1" id="KW-0732">Signal</keyword>
<keyword evidence="3" id="KW-1185">Reference proteome</keyword>
<proteinExistence type="predicted"/>
<dbReference type="EMBL" id="CAXLJM020000048">
    <property type="protein sequence ID" value="CAL8112589.1"/>
    <property type="molecule type" value="Genomic_DNA"/>
</dbReference>
<organism evidence="2 3">
    <name type="scientific">Orchesella dallaii</name>
    <dbReference type="NCBI Taxonomy" id="48710"/>
    <lineage>
        <taxon>Eukaryota</taxon>
        <taxon>Metazoa</taxon>
        <taxon>Ecdysozoa</taxon>
        <taxon>Arthropoda</taxon>
        <taxon>Hexapoda</taxon>
        <taxon>Collembola</taxon>
        <taxon>Entomobryomorpha</taxon>
        <taxon>Entomobryoidea</taxon>
        <taxon>Orchesellidae</taxon>
        <taxon>Orchesellinae</taxon>
        <taxon>Orchesella</taxon>
    </lineage>
</organism>
<feature type="signal peptide" evidence="1">
    <location>
        <begin position="1"/>
        <end position="25"/>
    </location>
</feature>
<reference evidence="2 3" key="1">
    <citation type="submission" date="2024-08" db="EMBL/GenBank/DDBJ databases">
        <authorList>
            <person name="Cucini C."/>
            <person name="Frati F."/>
        </authorList>
    </citation>
    <scope>NUCLEOTIDE SEQUENCE [LARGE SCALE GENOMIC DNA]</scope>
</reference>
<feature type="chain" id="PRO_5045670623" evidence="1">
    <location>
        <begin position="26"/>
        <end position="267"/>
    </location>
</feature>
<name>A0ABP1QX20_9HEXA</name>
<evidence type="ECO:0000313" key="2">
    <source>
        <dbReference type="EMBL" id="CAL8112589.1"/>
    </source>
</evidence>
<sequence length="267" mass="29604">MHLFNIVGVLLVFTFSFSTIRSYEAIELNAHSWWQGQQYREELLLSINNKTCTNLPDYYIKRIIAVKAVRNCAQLYDELNCHGNSIQISWFSPSPEDLGVWNFNNKTESVMACQDPCVPDVGSSVAVNNDEVIQIKLHSESFYKGKLYSVNVQGCTHLKESLMLSSQIGSITVPSNQCVLAFVMDGENLDVPPVGTGTDADCVVGIKKLNVVEFRDGMPALDNLQSWGAFHKPKFLIALSPCQCNHSENTITTTPIEETSSLSTKSG</sequence>
<gene>
    <name evidence="2" type="ORF">ODALV1_LOCUS15715</name>
</gene>
<comment type="caution">
    <text evidence="2">The sequence shown here is derived from an EMBL/GenBank/DDBJ whole genome shotgun (WGS) entry which is preliminary data.</text>
</comment>
<evidence type="ECO:0000256" key="1">
    <source>
        <dbReference type="SAM" id="SignalP"/>
    </source>
</evidence>
<protein>
    <submittedName>
        <fullName evidence="2">Uncharacterized protein</fullName>
    </submittedName>
</protein>